<dbReference type="OrthoDB" id="2030945at2"/>
<dbReference type="GO" id="GO:0006457">
    <property type="term" value="P:protein folding"/>
    <property type="evidence" value="ECO:0007669"/>
    <property type="project" value="InterPro"/>
</dbReference>
<accession>A0A1M6W884</accession>
<proteinExistence type="predicted"/>
<evidence type="ECO:0000313" key="4">
    <source>
        <dbReference type="EMBL" id="SHK89963.1"/>
    </source>
</evidence>
<dbReference type="RefSeq" id="WP_073278250.1">
    <property type="nucleotide sequence ID" value="NZ_FRAC01000019.1"/>
</dbReference>
<keyword evidence="1" id="KW-0697">Rotamase</keyword>
<dbReference type="InterPro" id="IPR037041">
    <property type="entry name" value="Trigger_fac_C_sf"/>
</dbReference>
<protein>
    <submittedName>
        <fullName evidence="4">Trigger factor protein (TF) C-terminus</fullName>
    </submittedName>
</protein>
<dbReference type="EMBL" id="FRAC01000019">
    <property type="protein sequence ID" value="SHK89963.1"/>
    <property type="molecule type" value="Genomic_DNA"/>
</dbReference>
<reference evidence="4 5" key="1">
    <citation type="submission" date="2016-11" db="EMBL/GenBank/DDBJ databases">
        <authorList>
            <person name="Jaros S."/>
            <person name="Januszkiewicz K."/>
            <person name="Wedrychowicz H."/>
        </authorList>
    </citation>
    <scope>NUCLEOTIDE SEQUENCE [LARGE SCALE GENOMIC DNA]</scope>
    <source>
        <strain evidence="4 5">DSM 15929</strain>
    </source>
</reference>
<evidence type="ECO:0000256" key="2">
    <source>
        <dbReference type="ARBA" id="ARBA00023235"/>
    </source>
</evidence>
<organism evidence="4 5">
    <name type="scientific">Anaerocolumna jejuensis DSM 15929</name>
    <dbReference type="NCBI Taxonomy" id="1121322"/>
    <lineage>
        <taxon>Bacteria</taxon>
        <taxon>Bacillati</taxon>
        <taxon>Bacillota</taxon>
        <taxon>Clostridia</taxon>
        <taxon>Lachnospirales</taxon>
        <taxon>Lachnospiraceae</taxon>
        <taxon>Anaerocolumna</taxon>
    </lineage>
</organism>
<dbReference type="InterPro" id="IPR027304">
    <property type="entry name" value="Trigger_fact/SurA_dom_sf"/>
</dbReference>
<dbReference type="SUPFAM" id="SSF109998">
    <property type="entry name" value="Triger factor/SurA peptide-binding domain-like"/>
    <property type="match status" value="1"/>
</dbReference>
<dbReference type="Pfam" id="PF05698">
    <property type="entry name" value="Trigger_C"/>
    <property type="match status" value="1"/>
</dbReference>
<feature type="domain" description="Trigger factor C-terminal" evidence="3">
    <location>
        <begin position="139"/>
        <end position="276"/>
    </location>
</feature>
<keyword evidence="5" id="KW-1185">Reference proteome</keyword>
<evidence type="ECO:0000256" key="1">
    <source>
        <dbReference type="ARBA" id="ARBA00023110"/>
    </source>
</evidence>
<evidence type="ECO:0000259" key="3">
    <source>
        <dbReference type="Pfam" id="PF05698"/>
    </source>
</evidence>
<evidence type="ECO:0000313" key="5">
    <source>
        <dbReference type="Proteomes" id="UP000184386"/>
    </source>
</evidence>
<dbReference type="Gene3D" id="1.10.3120.10">
    <property type="entry name" value="Trigger factor, C-terminal domain"/>
    <property type="match status" value="1"/>
</dbReference>
<gene>
    <name evidence="4" type="ORF">SAMN02745136_03621</name>
</gene>
<dbReference type="GO" id="GO:0015031">
    <property type="term" value="P:protein transport"/>
    <property type="evidence" value="ECO:0007669"/>
    <property type="project" value="InterPro"/>
</dbReference>
<dbReference type="SUPFAM" id="SSF51161">
    <property type="entry name" value="Trimeric LpxA-like enzymes"/>
    <property type="match status" value="1"/>
</dbReference>
<sequence>MRKSYIWLLLIIICSFQLSGCSRKIDGDAKLDSDVKINGDAKLDSDVKINGDTKLDGNVKIDSNVKLDRTAKMVNKAMTVEDYPSCIRLGNYVGVAVELPKNKKITDEDIQEQIAYALKGTGESTLTSQNVKAVSGYDSIEEYKKVIKKNLEKLNESSRQNDLMNRAWDAALKQAVLIKYPKDMLDTQITQVKAGYKGYIGVFGKSYEEVLKYFGVTEEDIQTKALNYVKSDLLVYAIAKAENIAVNEEEYKQEVKQRIKFFGVATEKELADKMGNGTDLHFVFLADRVMQFVYENAHIGEDGNSR</sequence>
<dbReference type="STRING" id="1121322.SAMN02745136_03621"/>
<keyword evidence="2" id="KW-0413">Isomerase</keyword>
<name>A0A1M6W884_9FIRM</name>
<dbReference type="InterPro" id="IPR008880">
    <property type="entry name" value="Trigger_fac_C"/>
</dbReference>
<dbReference type="GO" id="GO:0003755">
    <property type="term" value="F:peptidyl-prolyl cis-trans isomerase activity"/>
    <property type="evidence" value="ECO:0007669"/>
    <property type="project" value="UniProtKB-KW"/>
</dbReference>
<dbReference type="InterPro" id="IPR011004">
    <property type="entry name" value="Trimer_LpxA-like_sf"/>
</dbReference>
<dbReference type="Proteomes" id="UP000184386">
    <property type="component" value="Unassembled WGS sequence"/>
</dbReference>
<dbReference type="AlphaFoldDB" id="A0A1M6W884"/>